<dbReference type="GO" id="GO:0032880">
    <property type="term" value="P:regulation of protein localization"/>
    <property type="evidence" value="ECO:0007669"/>
    <property type="project" value="Ensembl"/>
</dbReference>
<feature type="compositionally biased region" description="Polar residues" evidence="2">
    <location>
        <begin position="851"/>
        <end position="870"/>
    </location>
</feature>
<dbReference type="GO" id="GO:0008104">
    <property type="term" value="P:intracellular protein localization"/>
    <property type="evidence" value="ECO:0007669"/>
    <property type="project" value="Ensembl"/>
</dbReference>
<dbReference type="GeneTree" id="ENSGT00440000034932"/>
<feature type="compositionally biased region" description="Basic and acidic residues" evidence="2">
    <location>
        <begin position="709"/>
        <end position="727"/>
    </location>
</feature>
<feature type="coiled-coil region" evidence="1">
    <location>
        <begin position="382"/>
        <end position="409"/>
    </location>
</feature>
<evidence type="ECO:0000313" key="3">
    <source>
        <dbReference type="Ensembl" id="ENSUMAP00000023839"/>
    </source>
</evidence>
<proteinExistence type="predicted"/>
<dbReference type="GO" id="GO:0005829">
    <property type="term" value="C:cytosol"/>
    <property type="evidence" value="ECO:0007669"/>
    <property type="project" value="Ensembl"/>
</dbReference>
<organism evidence="3">
    <name type="scientific">Ursus maritimus</name>
    <name type="common">Polar bear</name>
    <name type="synonym">Thalarctos maritimus</name>
    <dbReference type="NCBI Taxonomy" id="29073"/>
    <lineage>
        <taxon>Eukaryota</taxon>
        <taxon>Metazoa</taxon>
        <taxon>Chordata</taxon>
        <taxon>Craniata</taxon>
        <taxon>Vertebrata</taxon>
        <taxon>Euteleostomi</taxon>
        <taxon>Mammalia</taxon>
        <taxon>Eutheria</taxon>
        <taxon>Laurasiatheria</taxon>
        <taxon>Carnivora</taxon>
        <taxon>Caniformia</taxon>
        <taxon>Ursidae</taxon>
        <taxon>Ursus</taxon>
    </lineage>
</organism>
<dbReference type="GO" id="GO:0030674">
    <property type="term" value="F:protein-macromolecule adaptor activity"/>
    <property type="evidence" value="ECO:0007669"/>
    <property type="project" value="Ensembl"/>
</dbReference>
<dbReference type="GO" id="GO:0120212">
    <property type="term" value="C:sperm head-tail coupling apparatus"/>
    <property type="evidence" value="ECO:0007669"/>
    <property type="project" value="Ensembl"/>
</dbReference>
<feature type="region of interest" description="Disordered" evidence="2">
    <location>
        <begin position="410"/>
        <end position="433"/>
    </location>
</feature>
<dbReference type="PANTHER" id="PTHR18957">
    <property type="entry name" value="CENTLEIN"/>
    <property type="match status" value="1"/>
</dbReference>
<dbReference type="GO" id="GO:0019904">
    <property type="term" value="F:protein domain specific binding"/>
    <property type="evidence" value="ECO:0007669"/>
    <property type="project" value="Ensembl"/>
</dbReference>
<sequence>VHAVRSESSGLASAVREGVVDKNDICWRGEEGSGGRRGPGGAAPAQAPLLSSPKGSKRLEGISVEEAMVTRTQLLEEDAFSDLATKQCIKNVFCFFKADKEFVWSLWKRLQVTNPDLTQAVSLVVEREKQKSEAKDRKVLEILQVKDAKIQELEQVETGLQIEVNDLVKRKIAVDEENAFLRKEFSDLQKKFKDKSQEVKDTKESVQNKEEQNRLVIKNLEEENEKLSTRCADLLNDLEKLRKQEAHWRKEKHSIDAKIKAFEDNLIEARKEIEVSQSKYNALSLQLNNKQTELNQKDMDITLVRKELQELQNLYKQNSAHTAQQAELIQQLQVLNMDTQKVLRNQEDVHTAESISYQKLYNELHICFETTKSSEAMLRQSVVSLQDQLFQKEQENVKLKEKLQELQGAPYPLPQESDSEHSEQVSQRPSLSSLETLMVSQKSEIEYLQEKLKVANEKLSESKSTNRGSSEKSIWTNTEGKHKEPPVKRSRSLSPKSSFTDSEELRNLRKAERKIENLEKALQLKSQENDELRGAHEKRKERLQMLQTNYRAVKEQLKQWEEGSGMTHIRKIKRADPQQLRQEDSDAVWNELAYFKRENQELMIQKMNLQEELDKLKVRISVDKATIQELNTCMAEKREEQLCRYGEDDGVKKSTPEKNGKEMSEQTLQKVIELEDRLKSFEKGSRKIKEGNKKLMKENDFLKSLLKQQQEDAEGREKELEQLQKGSKEVEKDKAELQVKISELEREVTSLRRQVAEANGLRNENEERMNSVEKLQHSADKAKSEVATTEVRSGQYDCKTTTTKVKFKAAKKKCSVGRYHTVLNHSIKVMSNVFENLSKDGWEDVSESSDSEAQTSQNLGTIIVETSQKISPIEDGGDQKESDQTEDSKMQGKEMVQIYSNTDGKTPKNYFHYKNAKKPTFHKKNGNIQKSSHTTVPTRVNREKWKNITAQKSSSNIILLRERIVSLQQQNSVLQNAKKIAESSVKEYKEINEKLLQQQQVSDQRYQTSRQTIKKLNLDLAGLRREKEDLLRKLESSSEITSLAEEVSRVIVPRIQVTSLGPSRSMDLEMKQLQCKLKNATNELTKQSSNVKALKFELLAKEEHIKEMHEKMSRMERDITMKRHLIEDLKFRQKVNLESNESINEMLESLEKKVKTLTEECSNKKVSIDSLKQRLSVAVKEKSQYEQMYQKTKEELEKKDVKLSLLVSKISETESAMAEIETAASKHLQGLALQSEQALEGAQKKLLLANEKVEEFTIFVKALVKELQSDVHEIRQQIREFQKMRKNRDARKTSTHKVQTLAASILNISRSDLEEIMDTEDEMDIERTRIDAENDREWLLYIQKLLEGQLPFASYLLEAVLEKINERKKLVEGYFTIMKDIR</sequence>
<feature type="region of interest" description="Disordered" evidence="2">
    <location>
        <begin position="708"/>
        <end position="727"/>
    </location>
</feature>
<name>A0A452USI4_URSMA</name>
<dbReference type="GO" id="GO:0065003">
    <property type="term" value="P:protein-containing complex assembly"/>
    <property type="evidence" value="ECO:0007669"/>
    <property type="project" value="Ensembl"/>
</dbReference>
<feature type="coiled-coil region" evidence="1">
    <location>
        <begin position="592"/>
        <end position="619"/>
    </location>
</feature>
<feature type="region of interest" description="Disordered" evidence="2">
    <location>
        <begin position="30"/>
        <end position="56"/>
    </location>
</feature>
<feature type="region of interest" description="Disordered" evidence="2">
    <location>
        <begin position="458"/>
        <end position="505"/>
    </location>
</feature>
<dbReference type="GO" id="GO:0019901">
    <property type="term" value="F:protein kinase binding"/>
    <property type="evidence" value="ECO:0007669"/>
    <property type="project" value="Ensembl"/>
</dbReference>
<protein>
    <submittedName>
        <fullName evidence="3">Centlein</fullName>
    </submittedName>
</protein>
<dbReference type="GO" id="GO:0005813">
    <property type="term" value="C:centrosome"/>
    <property type="evidence" value="ECO:0007669"/>
    <property type="project" value="Ensembl"/>
</dbReference>
<feature type="region of interest" description="Disordered" evidence="2">
    <location>
        <begin position="842"/>
        <end position="892"/>
    </location>
</feature>
<dbReference type="GO" id="GO:0005814">
    <property type="term" value="C:centriole"/>
    <property type="evidence" value="ECO:0007669"/>
    <property type="project" value="Ensembl"/>
</dbReference>
<feature type="compositionally biased region" description="Polar residues" evidence="2">
    <location>
        <begin position="424"/>
        <end position="433"/>
    </location>
</feature>
<feature type="compositionally biased region" description="Basic and acidic residues" evidence="2">
    <location>
        <begin position="877"/>
        <end position="892"/>
    </location>
</feature>
<dbReference type="GO" id="GO:0007338">
    <property type="term" value="P:single fertilization"/>
    <property type="evidence" value="ECO:0007669"/>
    <property type="project" value="Ensembl"/>
</dbReference>
<feature type="coiled-coil region" evidence="1">
    <location>
        <begin position="150"/>
        <end position="314"/>
    </location>
</feature>
<keyword evidence="1" id="KW-0175">Coiled coil</keyword>
<evidence type="ECO:0000256" key="1">
    <source>
        <dbReference type="SAM" id="Coils"/>
    </source>
</evidence>
<dbReference type="OMA" id="EYFTIMK"/>
<dbReference type="GO" id="GO:0005654">
    <property type="term" value="C:nucleoplasm"/>
    <property type="evidence" value="ECO:0007669"/>
    <property type="project" value="Ensembl"/>
</dbReference>
<evidence type="ECO:0000256" key="2">
    <source>
        <dbReference type="SAM" id="MobiDB-lite"/>
    </source>
</evidence>
<dbReference type="GO" id="GO:0007283">
    <property type="term" value="P:spermatogenesis"/>
    <property type="evidence" value="ECO:0007669"/>
    <property type="project" value="Ensembl"/>
</dbReference>
<reference evidence="3" key="1">
    <citation type="submission" date="2019-03" db="UniProtKB">
        <authorList>
            <consortium name="Ensembl"/>
        </authorList>
    </citation>
    <scope>IDENTIFICATION</scope>
</reference>
<dbReference type="InterPro" id="IPR038810">
    <property type="entry name" value="CNTLN"/>
</dbReference>
<dbReference type="Ensembl" id="ENSUMAT00000028228.1">
    <property type="protein sequence ID" value="ENSUMAP00000023839.1"/>
    <property type="gene ID" value="ENSUMAG00000017286.1"/>
</dbReference>
<feature type="coiled-coil region" evidence="1">
    <location>
        <begin position="957"/>
        <end position="1202"/>
    </location>
</feature>
<accession>A0A452USI4</accession>
<feature type="compositionally biased region" description="Low complexity" evidence="2">
    <location>
        <begin position="42"/>
        <end position="53"/>
    </location>
</feature>
<dbReference type="GO" id="GO:0010457">
    <property type="term" value="P:centriole-centriole cohesion"/>
    <property type="evidence" value="ECO:0007669"/>
    <property type="project" value="Ensembl"/>
</dbReference>
<feature type="compositionally biased region" description="Polar residues" evidence="2">
    <location>
        <begin position="462"/>
        <end position="478"/>
    </location>
</feature>
<gene>
    <name evidence="3" type="primary">CNTLN</name>
</gene>
<dbReference type="PANTHER" id="PTHR18957:SF0">
    <property type="entry name" value="CENTLEIN"/>
    <property type="match status" value="1"/>
</dbReference>